<dbReference type="InterPro" id="IPR049552">
    <property type="entry name" value="PKS_DH_N"/>
</dbReference>
<dbReference type="InterPro" id="IPR036736">
    <property type="entry name" value="ACP-like_sf"/>
</dbReference>
<evidence type="ECO:0000313" key="13">
    <source>
        <dbReference type="EMBL" id="TNM34191.1"/>
    </source>
</evidence>
<dbReference type="PROSITE" id="PS52019">
    <property type="entry name" value="PKS_MFAS_DH"/>
    <property type="match status" value="2"/>
</dbReference>
<evidence type="ECO:0000259" key="12">
    <source>
        <dbReference type="PROSITE" id="PS52019"/>
    </source>
</evidence>
<feature type="region of interest" description="C-terminal hotdog fold" evidence="9">
    <location>
        <begin position="1069"/>
        <end position="1209"/>
    </location>
</feature>
<evidence type="ECO:0000256" key="8">
    <source>
        <dbReference type="ARBA" id="ARBA00023315"/>
    </source>
</evidence>
<evidence type="ECO:0000256" key="6">
    <source>
        <dbReference type="ARBA" id="ARBA00023194"/>
    </source>
</evidence>
<dbReference type="PANTHER" id="PTHR43775">
    <property type="entry name" value="FATTY ACID SYNTHASE"/>
    <property type="match status" value="1"/>
</dbReference>
<dbReference type="Pfam" id="PF16197">
    <property type="entry name" value="KAsynt_C_assoc"/>
    <property type="match status" value="2"/>
</dbReference>
<dbReference type="InterPro" id="IPR020807">
    <property type="entry name" value="PKS_DH"/>
</dbReference>
<dbReference type="InterPro" id="IPR006162">
    <property type="entry name" value="Ppantetheine_attach_site"/>
</dbReference>
<dbReference type="GO" id="GO:0004315">
    <property type="term" value="F:3-oxoacyl-[acyl-carrier-protein] synthase activity"/>
    <property type="evidence" value="ECO:0007669"/>
    <property type="project" value="InterPro"/>
</dbReference>
<comment type="caution">
    <text evidence="13">The sequence shown here is derived from an EMBL/GenBank/DDBJ whole genome shotgun (WGS) entry which is preliminary data.</text>
</comment>
<dbReference type="InterPro" id="IPR057326">
    <property type="entry name" value="KR_dom"/>
</dbReference>
<dbReference type="SUPFAM" id="SSF55048">
    <property type="entry name" value="Probable ACP-binding domain of malonyl-CoA ACP transacylase"/>
    <property type="match status" value="2"/>
</dbReference>
<dbReference type="InterPro" id="IPR016036">
    <property type="entry name" value="Malonyl_transacylase_ACP-bd"/>
</dbReference>
<sequence length="3499" mass="364403">MADEKTILDYLKKVSAELHQTRQRLRQVESQDQEPIAIVSMGCRYPGEVRSAGDLWQLVAEGGDAIGPFPEDRGWNLHALLGADRARHGSSQVGEGGFVSDIAGFDAGFFGISPREALTTDPQQRLVLEVAWETFERAGIDPHTLRGGQVGVFTGAGSHDFGEVVSSQPEVAADHMSTGAGGAVISGRVSYTLGLEGPAVTVDTACSSSLVALHLAAQSLRRKECSLALAGGVALLVKPDPFVAFSRQSGLATDGRCKPFSDNADGTGWSEGVGLILLERLSDARRNGHEVLAVIRGSAVNQDGASNGFTAPNGPSQQRVIRAALANARLTPADVDAVEGHGTGTTLGDPIEAQALLATYGQDRPRERGPLWLGSLKSNIGHAQAAAGVGGVIKMVMAMRHGVLPSTLHVSEPSSRVDWSSGGVELLTEARAWGRDGQPRRAGVSSFGLSGTNAHVILEEAPEAPETPEAESAELPVGSRPLAAVPWVVSGRSAEALRAQAGRLVSFLRERPGLEPEDVGFSLVTTRATFGHRAVVVGGDREGLLRGLESVAAGEGASGLSAAGPVAFVFSGQGAQRRGMGRELYDSFPVFAAAWDEVLSLFAPELPLSLQGVAWSEEGAGSPLDQTLYTQTALFAFEVALYRLLESFGLRPDFVAGHSIGELAAAHVAGVLSLADAAKLVAARARLMQALPEGGAMVALATDEATARELIGDRNDVTIAAVNAARSVVISGAEDAVTEVAAGFEGKQTRLRVSHAFHSPLMDPMLVEFQKVAAGVTFQAPTIPLVSTVTGHLVNSETMNDPEYWTGQVRGTVRFADSVSTLNGQGVATIVEVGPQPVLTPLVEGAIPTQRKEGNETADLLRALGAAHSRGHDLDWSVAFPGRTSSSLTTELPTYAFQRQRYWLDAKSTGDPASIGLRAAGHPMLSATVALADSEGVVFTGRLAERSHGWIADHAVMGTVLLPGTGFVELAIRAGDEVGCPVVDELTIEAPLVFSQRDGVMLQVVLGAPDASGGRSVAIYSRDAGPDDSVDAAQQPWLRHASGVMVPALARPDESLTAVDLTVWPPQGATSLPVDGLYERLVEQGFAYGPSFQGLRAAWRLGDDLFADIVLPPEAGDDAAAFGVHPALLDAALQTRFLDGAGEGDGLGDTSIPFSWNRVTLHAAGASSVRVKVSPHGEGLRMLVADGAGAPVVTVESLLARPVSAEQLSAFGGDQESLYKVEWIAAPSPEPVAVEGVVTVHHAAGSGSDVVAGVRGVSGGVLGALQGCGEGERLVVVTRGAVAVGGSEGVVDVVGSAVWGLVRSAQAEVPGRFVLVDVGPDDEVDISRVLAVGEPEVAVRGDRWFVPRVARAAGEVVGGSSVWDVSGAVLVTGGTGGLGRLVARHLVAEHGVRHLVLVSRSGLAAEGAGELVKELEDQGASVSVEACDVSDRAALAAVLDGLTVPLRGVVHAAGVADNGVIADLTPERLDHVFGPKVDAAWHLHELTSGYDLSAFVLFSSSSSIVDGPGQGNYAAANQFLNGLASHRAAAGLPAQALAWGLWDEDHGMIQQLSEADVQRVNRWGIVPLSATQGLGLLDAATRAAGEPGLLTATLDTAAIRARAEGVPHILRGLVRVAPRRVASSAPTSEGPALAVQLATAPEGERAELVLDLVRAHVAAVLGHDSPHAIESEGAFREMGFDSLAAVELRNRLQTATGLRVPATVVFDYPRPRVLADFLLAEAMGSEVAVAAPTLPVARADGDDMIAIVGIACRYPGGVTSPEDLWRLVSDGVDAITPHPPTDRGWNVERIYDPELSRPETTYVLEGGFLYDAAEFDPLFFGIAPREAASLDPQFRQLLETSWEALERAGIDPGTLKGSQTGVFAGLMHHDYVTSAIQGSVISGRVSYTLGLEGPSAVVDTACSSSLVGLHLASQALRNGECSLALAGGVSVMATPDMFTEFSRQGALSRDGRCKAFSGAANGTSWGEGVGVLVLEKLSDARRNGHEVLAVIRGSAVNQDGASNGFTSPNGPSQQRVIRQALASSGLAPADIDMVEGHGTGTALGDPIEAQALLATYGQERPENGEPLWLGSLKSNIGHAQASAGVGSIIKTVMAMRNGVMPRTLHVDEPSPHVDWSSGAVELLAEERAWERNGRPRRAGISSFGLSGTNAHVIVEEAPENEPAEDASETEPPESSPLAAVPWVVSGRSAEALRAQAGRLASFVRERPESKPVDIGFSLVSSRASFEHRAVVVGADREELLRELEAVAAGATTAGGGGAAGRTAFVFSGQGAQRRGMGRELYGSFPVFAAAWDEIVGLLEPELPLSLREVVWSEEGAGSPLDQTLYTQTALFVFEVALYRLLESFGLRPDFVAGHSIGELAAAHVAGVLSLADAAKLVGARARLMQALPEGGAMVALATDEATARELIGDRTDVSIAAVNAERSVVVSGAEDAVGEVAARFEGKQTRLRVSHAFHSPLMDPMLEEFQKVAGSVAFQAPTIPLVSTVTGELVNSETMNDPEYWTGQVRGTVRFADSVSTLNGQGVATIVEVGPQPVLTPLVGEAIPTQRKDGNETADLLRALGVLHTRGRNVKWAATFTGRPERVTDLPTYAFQRQHYWMDSLEGAADVEMAGLGAVEHPLLRAVVEVPGSGGLVLSGRLSVESQRWLADHAVLGSVLFPGTGFVELAIRAGDEVGCSVVEELTLHAPLVLPASGGVAVRVGVGEADELGRREVRVHSRPENAEADDQWTLHAEGILAAESEQVTGPSTTEVWPPEGATALSLDAFYENLADYGLRYGPMFQGMRAAWRRGDEVFCEVALPENTEVNGVYGVHPALLDAALHVKFFVEGDDLDATAGPSIPFAWRGVRLFASGATTLRVSVSSADSGLRLSFADGTGAPVATVDSLVSRSVSTDQLGGGAGEARRSLFEVEWVAAPSPEPDAVEGAVTVHHATGSGADVVAGVRGVSGGVLGALQGCGEGERLVVVTRGAVAVGGSEGVVDVVGSAVWGLVRSAQAEVPGRFVLVDVGPDDEVDVGSVLAVGEPEVAVRGDRWFVPRVVRAAGEGVGGSSVWDVSGAVLVTGGTGGLGRLVARHLVSEHGVRHLVLVSRSGLAAEGAGELVKELEDQGASVSVEACDVSDRAALAAVLDGLTVPLRGVVHAAGVADNAFFGDLTSERLDYVFGPKVDAAWHLHELTSGHDLTAFILFSSSSSIVDGPGQGNYAAANQFLNGLASHRAAAGLPAQALAWGLWDEAEGMIQGLSNTDVERIRRWGMSALRPDEGLALLDAATQLSGSAALLAAHLDTAAIQRRAGGIPHKFRGLVREPARRAAAAGAPSDDAGAAFGERMAGLGAEERERAVLDVVRGHLAAVLGLADSEAVDPERAFLEMGLDSLGAVELRNRLKSATGLNVRSTAAFDHPTPQSLAGSLLAQLAPPEEGEATEEERRVRLALQSIPLERLRDAGLMADLLGLAGLADEENGTAHDGLDGQAKKLDIDAMDTESLISMALDNSDLADSGQEA</sequence>
<keyword evidence="8" id="KW-0012">Acyltransferase</keyword>
<dbReference type="InterPro" id="IPR014031">
    <property type="entry name" value="Ketoacyl_synth_C"/>
</dbReference>
<dbReference type="InterPro" id="IPR009081">
    <property type="entry name" value="PP-bd_ACP"/>
</dbReference>
<dbReference type="EMBL" id="VDGT01000001">
    <property type="protein sequence ID" value="TNM34191.1"/>
    <property type="molecule type" value="Genomic_DNA"/>
</dbReference>
<dbReference type="FunFam" id="1.10.1200.10:FF:000007">
    <property type="entry name" value="Probable polyketide synthase pks17"/>
    <property type="match status" value="2"/>
</dbReference>
<keyword evidence="6" id="KW-0045">Antibiotic biosynthesis</keyword>
<dbReference type="Proteomes" id="UP000311713">
    <property type="component" value="Unassembled WGS sequence"/>
</dbReference>
<comment type="cofactor">
    <cofactor evidence="1">
        <name>pantetheine 4'-phosphate</name>
        <dbReference type="ChEBI" id="CHEBI:47942"/>
    </cofactor>
</comment>
<dbReference type="Pfam" id="PF08990">
    <property type="entry name" value="Docking"/>
    <property type="match status" value="1"/>
</dbReference>
<evidence type="ECO:0000256" key="3">
    <source>
        <dbReference type="ARBA" id="ARBA00022450"/>
    </source>
</evidence>
<dbReference type="Gene3D" id="3.40.366.10">
    <property type="entry name" value="Malonyl-Coenzyme A Acyl Carrier Protein, domain 2"/>
    <property type="match status" value="2"/>
</dbReference>
<keyword evidence="7" id="KW-0511">Multifunctional enzyme</keyword>
<protein>
    <submittedName>
        <fullName evidence="13">SDR family NAD(P)-dependent oxidoreductase</fullName>
    </submittedName>
</protein>
<keyword evidence="14" id="KW-1185">Reference proteome</keyword>
<feature type="active site" description="Proton acceptor; for dehydratase activity" evidence="9">
    <location>
        <position position="2649"/>
    </location>
</feature>
<dbReference type="Pfam" id="PF02801">
    <property type="entry name" value="Ketoacyl-synt_C"/>
    <property type="match status" value="2"/>
</dbReference>
<dbReference type="SMART" id="SM00825">
    <property type="entry name" value="PKS_KS"/>
    <property type="match status" value="2"/>
</dbReference>
<dbReference type="PROSITE" id="PS00606">
    <property type="entry name" value="KS3_1"/>
    <property type="match status" value="2"/>
</dbReference>
<dbReference type="Pfam" id="PF00550">
    <property type="entry name" value="PP-binding"/>
    <property type="match status" value="2"/>
</dbReference>
<feature type="domain" description="Carrier" evidence="10">
    <location>
        <begin position="1647"/>
        <end position="1722"/>
    </location>
</feature>
<dbReference type="SMART" id="SM00826">
    <property type="entry name" value="PKS_DH"/>
    <property type="match status" value="2"/>
</dbReference>
<dbReference type="CDD" id="cd08956">
    <property type="entry name" value="KR_3_FAS_SDR_x"/>
    <property type="match status" value="2"/>
</dbReference>
<dbReference type="InterPro" id="IPR020841">
    <property type="entry name" value="PKS_Beta-ketoAc_synthase_dom"/>
</dbReference>
<dbReference type="PROSITE" id="PS00012">
    <property type="entry name" value="PHOSPHOPANTETHEINE"/>
    <property type="match status" value="2"/>
</dbReference>
<dbReference type="Pfam" id="PF00109">
    <property type="entry name" value="ketoacyl-synt"/>
    <property type="match status" value="2"/>
</dbReference>
<evidence type="ECO:0000256" key="7">
    <source>
        <dbReference type="ARBA" id="ARBA00023268"/>
    </source>
</evidence>
<dbReference type="Pfam" id="PF14765">
    <property type="entry name" value="PS-DH"/>
    <property type="match status" value="2"/>
</dbReference>
<dbReference type="InterPro" id="IPR055123">
    <property type="entry name" value="SpnB-like_Rossmann"/>
</dbReference>
<dbReference type="Pfam" id="PF21089">
    <property type="entry name" value="PKS_DH_N"/>
    <property type="match status" value="2"/>
</dbReference>
<dbReference type="InterPro" id="IPR042104">
    <property type="entry name" value="PKS_dehydratase_sf"/>
</dbReference>
<dbReference type="InterPro" id="IPR014043">
    <property type="entry name" value="Acyl_transferase_dom"/>
</dbReference>
<evidence type="ECO:0000256" key="2">
    <source>
        <dbReference type="ARBA" id="ARBA00004792"/>
    </source>
</evidence>
<dbReference type="InterPro" id="IPR015083">
    <property type="entry name" value="NorB/c/GfsB-D-like_docking"/>
</dbReference>
<dbReference type="PROSITE" id="PS52004">
    <property type="entry name" value="KS3_2"/>
    <property type="match status" value="2"/>
</dbReference>
<keyword evidence="4" id="KW-0597">Phosphoprotein</keyword>
<dbReference type="SMART" id="SM00822">
    <property type="entry name" value="PKS_KR"/>
    <property type="match status" value="2"/>
</dbReference>
<feature type="domain" description="Carrier" evidence="10">
    <location>
        <begin position="3336"/>
        <end position="3411"/>
    </location>
</feature>
<dbReference type="Gene3D" id="3.40.47.10">
    <property type="match status" value="2"/>
</dbReference>
<feature type="region of interest" description="C-terminal hotdog fold" evidence="9">
    <location>
        <begin position="2756"/>
        <end position="2895"/>
    </location>
</feature>
<dbReference type="GO" id="GO:0006633">
    <property type="term" value="P:fatty acid biosynthetic process"/>
    <property type="evidence" value="ECO:0007669"/>
    <property type="project" value="InterPro"/>
</dbReference>
<dbReference type="InterPro" id="IPR001227">
    <property type="entry name" value="Ac_transferase_dom_sf"/>
</dbReference>
<accession>A0A5C4VED5</accession>
<dbReference type="FunFam" id="3.40.47.10:FF:000019">
    <property type="entry name" value="Polyketide synthase type I"/>
    <property type="match status" value="2"/>
</dbReference>
<dbReference type="InterPro" id="IPR014030">
    <property type="entry name" value="Ketoacyl_synth_N"/>
</dbReference>
<dbReference type="GO" id="GO:0004312">
    <property type="term" value="F:fatty acid synthase activity"/>
    <property type="evidence" value="ECO:0007669"/>
    <property type="project" value="TreeGrafter"/>
</dbReference>
<dbReference type="PROSITE" id="PS50075">
    <property type="entry name" value="CARRIER"/>
    <property type="match status" value="2"/>
</dbReference>
<dbReference type="InterPro" id="IPR016035">
    <property type="entry name" value="Acyl_Trfase/lysoPLipase"/>
</dbReference>
<dbReference type="InterPro" id="IPR049900">
    <property type="entry name" value="PKS_mFAS_DH"/>
</dbReference>
<dbReference type="PANTHER" id="PTHR43775:SF51">
    <property type="entry name" value="INACTIVE PHENOLPHTHIOCEROL SYNTHESIS POLYKETIDE SYNTHASE TYPE I PKS1-RELATED"/>
    <property type="match status" value="1"/>
</dbReference>
<dbReference type="SMART" id="SM00827">
    <property type="entry name" value="PKS_AT"/>
    <property type="match status" value="2"/>
</dbReference>
<dbReference type="RefSeq" id="WP_139639953.1">
    <property type="nucleotide sequence ID" value="NZ_VDGT01000001.1"/>
</dbReference>
<dbReference type="GO" id="GO:0033068">
    <property type="term" value="P:macrolide biosynthetic process"/>
    <property type="evidence" value="ECO:0007669"/>
    <property type="project" value="UniProtKB-ARBA"/>
</dbReference>
<feature type="region of interest" description="N-terminal hotdog fold" evidence="9">
    <location>
        <begin position="922"/>
        <end position="1052"/>
    </location>
</feature>
<dbReference type="GO" id="GO:0031177">
    <property type="term" value="F:phosphopantetheine binding"/>
    <property type="evidence" value="ECO:0007669"/>
    <property type="project" value="InterPro"/>
</dbReference>
<dbReference type="InterPro" id="IPR050091">
    <property type="entry name" value="PKS_NRPS_Biosynth_Enz"/>
</dbReference>
<organism evidence="13 14">
    <name type="scientific">Streptomyces sedi</name>
    <dbReference type="NCBI Taxonomy" id="555059"/>
    <lineage>
        <taxon>Bacteria</taxon>
        <taxon>Bacillati</taxon>
        <taxon>Actinomycetota</taxon>
        <taxon>Actinomycetes</taxon>
        <taxon>Kitasatosporales</taxon>
        <taxon>Streptomycetaceae</taxon>
        <taxon>Streptomyces</taxon>
    </lineage>
</organism>
<feature type="active site" description="Proton acceptor; for dehydratase activity" evidence="9">
    <location>
        <position position="954"/>
    </location>
</feature>
<keyword evidence="3" id="KW-0596">Phosphopantetheine</keyword>
<dbReference type="SUPFAM" id="SSF47336">
    <property type="entry name" value="ACP-like"/>
    <property type="match status" value="2"/>
</dbReference>
<dbReference type="SUPFAM" id="SSF51735">
    <property type="entry name" value="NAD(P)-binding Rossmann-fold domains"/>
    <property type="match status" value="4"/>
</dbReference>
<evidence type="ECO:0000313" key="14">
    <source>
        <dbReference type="Proteomes" id="UP000311713"/>
    </source>
</evidence>
<name>A0A5C4VED5_9ACTN</name>
<feature type="domain" description="Ketosynthase family 3 (KS3)" evidence="11">
    <location>
        <begin position="1742"/>
        <end position="2156"/>
    </location>
</feature>
<feature type="domain" description="PKS/mFAS DH" evidence="12">
    <location>
        <begin position="922"/>
        <end position="1209"/>
    </location>
</feature>
<dbReference type="InterPro" id="IPR013968">
    <property type="entry name" value="PKS_KR"/>
</dbReference>
<dbReference type="InterPro" id="IPR016039">
    <property type="entry name" value="Thiolase-like"/>
</dbReference>
<evidence type="ECO:0000256" key="4">
    <source>
        <dbReference type="ARBA" id="ARBA00022553"/>
    </source>
</evidence>
<dbReference type="InterPro" id="IPR036291">
    <property type="entry name" value="NAD(P)-bd_dom_sf"/>
</dbReference>
<evidence type="ECO:0000256" key="9">
    <source>
        <dbReference type="PROSITE-ProRule" id="PRU01363"/>
    </source>
</evidence>
<dbReference type="Pfam" id="PF22953">
    <property type="entry name" value="SpnB_Rossmann"/>
    <property type="match status" value="2"/>
</dbReference>
<dbReference type="SUPFAM" id="SSF53901">
    <property type="entry name" value="Thiolase-like"/>
    <property type="match status" value="2"/>
</dbReference>
<dbReference type="SMART" id="SM01294">
    <property type="entry name" value="PKS_PP_betabranch"/>
    <property type="match status" value="2"/>
</dbReference>
<gene>
    <name evidence="13" type="ORF">FH715_00360</name>
</gene>
<proteinExistence type="predicted"/>
<dbReference type="CDD" id="cd00833">
    <property type="entry name" value="PKS"/>
    <property type="match status" value="2"/>
</dbReference>
<evidence type="ECO:0000259" key="10">
    <source>
        <dbReference type="PROSITE" id="PS50075"/>
    </source>
</evidence>
<dbReference type="Gene3D" id="3.30.70.3290">
    <property type="match status" value="2"/>
</dbReference>
<dbReference type="InterPro" id="IPR032821">
    <property type="entry name" value="PKS_assoc"/>
</dbReference>
<dbReference type="Gene3D" id="3.40.50.720">
    <property type="entry name" value="NAD(P)-binding Rossmann-like Domain"/>
    <property type="match status" value="2"/>
</dbReference>
<evidence type="ECO:0000256" key="5">
    <source>
        <dbReference type="ARBA" id="ARBA00022679"/>
    </source>
</evidence>
<dbReference type="InterPro" id="IPR049551">
    <property type="entry name" value="PKS_DH_C"/>
</dbReference>
<keyword evidence="5" id="KW-0808">Transferase</keyword>
<dbReference type="OrthoDB" id="9778690at2"/>
<evidence type="ECO:0000256" key="1">
    <source>
        <dbReference type="ARBA" id="ARBA00001957"/>
    </source>
</evidence>
<dbReference type="InterPro" id="IPR020806">
    <property type="entry name" value="PKS_PP-bd"/>
</dbReference>
<dbReference type="InterPro" id="IPR018201">
    <property type="entry name" value="Ketoacyl_synth_AS"/>
</dbReference>
<dbReference type="Pfam" id="PF00698">
    <property type="entry name" value="Acyl_transf_1"/>
    <property type="match status" value="2"/>
</dbReference>
<feature type="region of interest" description="N-terminal hotdog fold" evidence="9">
    <location>
        <begin position="2617"/>
        <end position="2742"/>
    </location>
</feature>
<comment type="pathway">
    <text evidence="2">Antibiotic biosynthesis.</text>
</comment>
<dbReference type="Gene3D" id="1.10.1200.10">
    <property type="entry name" value="ACP-like"/>
    <property type="match status" value="2"/>
</dbReference>
<feature type="active site" description="Proton donor; for dehydratase activity" evidence="9">
    <location>
        <position position="1130"/>
    </location>
</feature>
<feature type="active site" description="Proton donor; for dehydratase activity" evidence="9">
    <location>
        <position position="2816"/>
    </location>
</feature>
<dbReference type="SMART" id="SM00823">
    <property type="entry name" value="PKS_PP"/>
    <property type="match status" value="2"/>
</dbReference>
<feature type="domain" description="PKS/mFAS DH" evidence="12">
    <location>
        <begin position="2617"/>
        <end position="2895"/>
    </location>
</feature>
<feature type="domain" description="Ketosynthase family 3 (KS3)" evidence="11">
    <location>
        <begin position="33"/>
        <end position="460"/>
    </location>
</feature>
<dbReference type="SUPFAM" id="SSF52151">
    <property type="entry name" value="FabD/lysophospholipase-like"/>
    <property type="match status" value="2"/>
</dbReference>
<evidence type="ECO:0000259" key="11">
    <source>
        <dbReference type="PROSITE" id="PS52004"/>
    </source>
</evidence>
<dbReference type="Gene3D" id="3.10.129.110">
    <property type="entry name" value="Polyketide synthase dehydratase"/>
    <property type="match status" value="2"/>
</dbReference>
<reference evidence="13 14" key="1">
    <citation type="submission" date="2019-06" db="EMBL/GenBank/DDBJ databases">
        <title>Draft genome of Streptomyces sedi sp. JCM16909.</title>
        <authorList>
            <person name="Klykleung N."/>
            <person name="Tanasupawat S."/>
            <person name="Kudo T."/>
            <person name="Yuki M."/>
            <person name="Ohkuma M."/>
        </authorList>
    </citation>
    <scope>NUCLEOTIDE SEQUENCE [LARGE SCALE GENOMIC DNA]</scope>
    <source>
        <strain evidence="13 14">JCM 16909</strain>
    </source>
</reference>
<dbReference type="Pfam" id="PF08659">
    <property type="entry name" value="KR"/>
    <property type="match status" value="2"/>
</dbReference>